<dbReference type="InterPro" id="IPR011006">
    <property type="entry name" value="CheY-like_superfamily"/>
</dbReference>
<dbReference type="CDD" id="cd00383">
    <property type="entry name" value="trans_reg_C"/>
    <property type="match status" value="1"/>
</dbReference>
<keyword evidence="2" id="KW-0805">Transcription regulation</keyword>
<feature type="modified residue" description="4-aspartylphosphate" evidence="6">
    <location>
        <position position="54"/>
    </location>
</feature>
<evidence type="ECO:0000256" key="2">
    <source>
        <dbReference type="ARBA" id="ARBA00023015"/>
    </source>
</evidence>
<reference evidence="10" key="1">
    <citation type="submission" date="2018-10" db="EMBL/GenBank/DDBJ databases">
        <title>Schaedlerella arabinophila gen. nov. sp. nov., isolated from the mouse intestinal tract and comparative analysis with the genome of the closely related altered Schaedler flora strain ASF502.</title>
        <authorList>
            <person name="Miyake S."/>
            <person name="Soh M."/>
            <person name="Seedorf H."/>
        </authorList>
    </citation>
    <scope>NUCLEOTIDE SEQUENCE [LARGE SCALE GENOMIC DNA]</scope>
    <source>
        <strain evidence="10">DSM 106076</strain>
    </source>
</reference>
<keyword evidence="3 7" id="KW-0238">DNA-binding</keyword>
<dbReference type="SMART" id="SM00862">
    <property type="entry name" value="Trans_reg_C"/>
    <property type="match status" value="1"/>
</dbReference>
<sequence>MEECRILIVEDDEPVARGLTDILSGSGYQTEWCAQPEKVLEILKKQRLELIILDVNLGEENGYDLCKKIRGLSDIPVLFLTAYKSEMDVVRGFKVGGDDYITKPFRMQELIVRVQALLRRGKRFDGLRLFCGELTYDIGKHQVYRNQSALELTPIELQLVQNLLMGWPYTLSRDKLFYEVWDKDASFVDENTLRVNISRLRDKLGTFQGDDYIETVRGIGYRWAIHVQK</sequence>
<keyword evidence="11" id="KW-1185">Reference proteome</keyword>
<dbReference type="AlphaFoldDB" id="A0A3R8L200"/>
<feature type="domain" description="OmpR/PhoB-type" evidence="9">
    <location>
        <begin position="125"/>
        <end position="225"/>
    </location>
</feature>
<evidence type="ECO:0000256" key="4">
    <source>
        <dbReference type="ARBA" id="ARBA00023163"/>
    </source>
</evidence>
<dbReference type="InterPro" id="IPR001867">
    <property type="entry name" value="OmpR/PhoB-type_DNA-bd"/>
</dbReference>
<dbReference type="SUPFAM" id="SSF52172">
    <property type="entry name" value="CheY-like"/>
    <property type="match status" value="1"/>
</dbReference>
<dbReference type="Gene3D" id="6.10.250.690">
    <property type="match status" value="1"/>
</dbReference>
<evidence type="ECO:0000313" key="10">
    <source>
        <dbReference type="EMBL" id="RRK34769.1"/>
    </source>
</evidence>
<dbReference type="GO" id="GO:0032993">
    <property type="term" value="C:protein-DNA complex"/>
    <property type="evidence" value="ECO:0007669"/>
    <property type="project" value="TreeGrafter"/>
</dbReference>
<accession>A0A3R8L200</accession>
<dbReference type="InterPro" id="IPR039420">
    <property type="entry name" value="WalR-like"/>
</dbReference>
<dbReference type="Gene3D" id="1.10.10.10">
    <property type="entry name" value="Winged helix-like DNA-binding domain superfamily/Winged helix DNA-binding domain"/>
    <property type="match status" value="1"/>
</dbReference>
<dbReference type="Proteomes" id="UP000274920">
    <property type="component" value="Unassembled WGS sequence"/>
</dbReference>
<dbReference type="GO" id="GO:0000156">
    <property type="term" value="F:phosphorelay response regulator activity"/>
    <property type="evidence" value="ECO:0007669"/>
    <property type="project" value="TreeGrafter"/>
</dbReference>
<dbReference type="Pfam" id="PF00072">
    <property type="entry name" value="Response_reg"/>
    <property type="match status" value="1"/>
</dbReference>
<dbReference type="SMART" id="SM00448">
    <property type="entry name" value="REC"/>
    <property type="match status" value="1"/>
</dbReference>
<evidence type="ECO:0000256" key="7">
    <source>
        <dbReference type="PROSITE-ProRule" id="PRU01091"/>
    </source>
</evidence>
<evidence type="ECO:0000313" key="11">
    <source>
        <dbReference type="Proteomes" id="UP000274920"/>
    </source>
</evidence>
<dbReference type="GO" id="GO:0006355">
    <property type="term" value="P:regulation of DNA-templated transcription"/>
    <property type="evidence" value="ECO:0007669"/>
    <property type="project" value="InterPro"/>
</dbReference>
<dbReference type="PANTHER" id="PTHR48111">
    <property type="entry name" value="REGULATOR OF RPOS"/>
    <property type="match status" value="1"/>
</dbReference>
<dbReference type="GO" id="GO:0000976">
    <property type="term" value="F:transcription cis-regulatory region binding"/>
    <property type="evidence" value="ECO:0007669"/>
    <property type="project" value="TreeGrafter"/>
</dbReference>
<evidence type="ECO:0000259" key="9">
    <source>
        <dbReference type="PROSITE" id="PS51755"/>
    </source>
</evidence>
<dbReference type="RefSeq" id="WP_125129896.1">
    <property type="nucleotide sequence ID" value="NZ_RHJS01000002.1"/>
</dbReference>
<dbReference type="CDD" id="cd17574">
    <property type="entry name" value="REC_OmpR"/>
    <property type="match status" value="1"/>
</dbReference>
<dbReference type="PANTHER" id="PTHR48111:SF73">
    <property type="entry name" value="ALKALINE PHOSPHATASE SYNTHESIS TRANSCRIPTIONAL REGULATORY PROTEIN PHOP"/>
    <property type="match status" value="1"/>
</dbReference>
<dbReference type="PROSITE" id="PS50110">
    <property type="entry name" value="RESPONSE_REGULATORY"/>
    <property type="match status" value="1"/>
</dbReference>
<keyword evidence="4" id="KW-0804">Transcription</keyword>
<feature type="domain" description="Response regulatory" evidence="8">
    <location>
        <begin position="5"/>
        <end position="118"/>
    </location>
</feature>
<protein>
    <recommendedName>
        <fullName evidence="1">Stage 0 sporulation protein A homolog</fullName>
    </recommendedName>
</protein>
<dbReference type="GO" id="GO:0005829">
    <property type="term" value="C:cytosol"/>
    <property type="evidence" value="ECO:0007669"/>
    <property type="project" value="TreeGrafter"/>
</dbReference>
<dbReference type="InterPro" id="IPR001789">
    <property type="entry name" value="Sig_transdc_resp-reg_receiver"/>
</dbReference>
<evidence type="ECO:0000256" key="6">
    <source>
        <dbReference type="PROSITE-ProRule" id="PRU00169"/>
    </source>
</evidence>
<proteinExistence type="predicted"/>
<dbReference type="Pfam" id="PF00486">
    <property type="entry name" value="Trans_reg_C"/>
    <property type="match status" value="1"/>
</dbReference>
<dbReference type="PROSITE" id="PS51755">
    <property type="entry name" value="OMPR_PHOB"/>
    <property type="match status" value="1"/>
</dbReference>
<gene>
    <name evidence="10" type="ORF">EBB54_28095</name>
</gene>
<evidence type="ECO:0000256" key="3">
    <source>
        <dbReference type="ARBA" id="ARBA00023125"/>
    </source>
</evidence>
<dbReference type="EMBL" id="RHJS01000002">
    <property type="protein sequence ID" value="RRK34769.1"/>
    <property type="molecule type" value="Genomic_DNA"/>
</dbReference>
<comment type="caution">
    <text evidence="10">The sequence shown here is derived from an EMBL/GenBank/DDBJ whole genome shotgun (WGS) entry which is preliminary data.</text>
</comment>
<dbReference type="InterPro" id="IPR036388">
    <property type="entry name" value="WH-like_DNA-bd_sf"/>
</dbReference>
<keyword evidence="6" id="KW-0597">Phosphoprotein</keyword>
<evidence type="ECO:0000256" key="5">
    <source>
        <dbReference type="ARBA" id="ARBA00024867"/>
    </source>
</evidence>
<organism evidence="10 11">
    <name type="scientific">Schaedlerella arabinosiphila</name>
    <dbReference type="NCBI Taxonomy" id="2044587"/>
    <lineage>
        <taxon>Bacteria</taxon>
        <taxon>Bacillati</taxon>
        <taxon>Bacillota</taxon>
        <taxon>Clostridia</taxon>
        <taxon>Lachnospirales</taxon>
        <taxon>Lachnospiraceae</taxon>
        <taxon>Schaedlerella</taxon>
    </lineage>
</organism>
<name>A0A3R8L200_9FIRM</name>
<comment type="function">
    <text evidence="5">May play the central regulatory role in sporulation. It may be an element of the effector pathway responsible for the activation of sporulation genes in response to nutritional stress. Spo0A may act in concert with spo0H (a sigma factor) to control the expression of some genes that are critical to the sporulation process.</text>
</comment>
<evidence type="ECO:0000259" key="8">
    <source>
        <dbReference type="PROSITE" id="PS50110"/>
    </source>
</evidence>
<dbReference type="Gene3D" id="3.40.50.2300">
    <property type="match status" value="1"/>
</dbReference>
<feature type="DNA-binding region" description="OmpR/PhoB-type" evidence="7">
    <location>
        <begin position="125"/>
        <end position="225"/>
    </location>
</feature>
<evidence type="ECO:0000256" key="1">
    <source>
        <dbReference type="ARBA" id="ARBA00018672"/>
    </source>
</evidence>